<dbReference type="PANTHER" id="PTHR11127:SF2">
    <property type="entry name" value="LARGE RIBOSOMAL SUBUNIT PROTEIN EL14"/>
    <property type="match status" value="1"/>
</dbReference>
<evidence type="ECO:0000256" key="5">
    <source>
        <dbReference type="ARBA" id="ARBA00035318"/>
    </source>
</evidence>
<dbReference type="AlphaFoldDB" id="A0A6P7SGX8"/>
<dbReference type="InterPro" id="IPR039660">
    <property type="entry name" value="Ribosomal_eL14"/>
</dbReference>
<dbReference type="InterPro" id="IPR014722">
    <property type="entry name" value="Rib_uL2_dom2"/>
</dbReference>
<evidence type="ECO:0000256" key="3">
    <source>
        <dbReference type="ARBA" id="ARBA00023274"/>
    </source>
</evidence>
<evidence type="ECO:0000313" key="7">
    <source>
        <dbReference type="Proteomes" id="UP000515154"/>
    </source>
</evidence>
<dbReference type="Gene3D" id="6.10.250.2270">
    <property type="match status" value="1"/>
</dbReference>
<gene>
    <name evidence="8 9" type="primary">LOC115212956</name>
</gene>
<dbReference type="SUPFAM" id="SSF50104">
    <property type="entry name" value="Translation proteins SH3-like domain"/>
    <property type="match status" value="1"/>
</dbReference>
<dbReference type="Proteomes" id="UP000515154">
    <property type="component" value="Linkage group LG6"/>
</dbReference>
<evidence type="ECO:0000256" key="4">
    <source>
        <dbReference type="ARBA" id="ARBA00035215"/>
    </source>
</evidence>
<evidence type="ECO:0000313" key="8">
    <source>
        <dbReference type="RefSeq" id="XP_029637669.1"/>
    </source>
</evidence>
<keyword evidence="7" id="KW-1185">Reference proteome</keyword>
<comment type="similarity">
    <text evidence="1">Belongs to the eukaryotic ribosomal protein eL14 family.</text>
</comment>
<evidence type="ECO:0000256" key="1">
    <source>
        <dbReference type="ARBA" id="ARBA00006592"/>
    </source>
</evidence>
<dbReference type="InterPro" id="IPR008991">
    <property type="entry name" value="Translation_prot_SH3-like_sf"/>
</dbReference>
<evidence type="ECO:0000259" key="6">
    <source>
        <dbReference type="Pfam" id="PF01929"/>
    </source>
</evidence>
<dbReference type="GO" id="GO:0042273">
    <property type="term" value="P:ribosomal large subunit biogenesis"/>
    <property type="evidence" value="ECO:0007669"/>
    <property type="project" value="TreeGrafter"/>
</dbReference>
<dbReference type="InterPro" id="IPR002784">
    <property type="entry name" value="Ribosomal_eL14_dom"/>
</dbReference>
<dbReference type="GO" id="GO:0003723">
    <property type="term" value="F:RNA binding"/>
    <property type="evidence" value="ECO:0007669"/>
    <property type="project" value="InterPro"/>
</dbReference>
<dbReference type="RefSeq" id="XP_029637669.1">
    <property type="nucleotide sequence ID" value="XM_029781809.2"/>
</dbReference>
<dbReference type="KEGG" id="osn:115212956"/>
<protein>
    <recommendedName>
        <fullName evidence="4">Large ribosomal subunit protein eL14</fullName>
    </recommendedName>
    <alternativeName>
        <fullName evidence="5">60S ribosomal protein L14</fullName>
    </alternativeName>
</protein>
<keyword evidence="3" id="KW-0687">Ribonucleoprotein</keyword>
<dbReference type="RefSeq" id="XP_036359928.1">
    <property type="nucleotide sequence ID" value="XM_036504035.1"/>
</dbReference>
<evidence type="ECO:0000313" key="9">
    <source>
        <dbReference type="RefSeq" id="XP_036359928.1"/>
    </source>
</evidence>
<keyword evidence="2 8" id="KW-0689">Ribosomal protein</keyword>
<dbReference type="GO" id="GO:0022625">
    <property type="term" value="C:cytosolic large ribosomal subunit"/>
    <property type="evidence" value="ECO:0007669"/>
    <property type="project" value="TreeGrafter"/>
</dbReference>
<evidence type="ECO:0000256" key="2">
    <source>
        <dbReference type="ARBA" id="ARBA00022980"/>
    </source>
</evidence>
<feature type="domain" description="Large ribosomal subunit protein eL14" evidence="6">
    <location>
        <begin position="48"/>
        <end position="121"/>
    </location>
</feature>
<sequence length="153" mass="17843">MVFNRKFVEVGRVAYIVKGVDSGKLCVIIDVIDQNRALIDGPCSGVLRKAINFNSVHLTRFVIKIRHSARTIEVKRAWDTADITGKWSQTKWAQKIMARQKRAMMTDFDRFKLMRAKQARNRIVTQEFKKLKKKQKVDRKLKLKSKPKTVVKQ</sequence>
<accession>A0A6P7SGX8</accession>
<dbReference type="Gene3D" id="2.30.30.30">
    <property type="match status" value="1"/>
</dbReference>
<reference evidence="8 9" key="1">
    <citation type="submission" date="2025-08" db="UniProtKB">
        <authorList>
            <consortium name="RefSeq"/>
        </authorList>
    </citation>
    <scope>IDENTIFICATION</scope>
</reference>
<dbReference type="GO" id="GO:0003735">
    <property type="term" value="F:structural constituent of ribosome"/>
    <property type="evidence" value="ECO:0007669"/>
    <property type="project" value="InterPro"/>
</dbReference>
<proteinExistence type="inferred from homology"/>
<dbReference type="GO" id="GO:0006412">
    <property type="term" value="P:translation"/>
    <property type="evidence" value="ECO:0007669"/>
    <property type="project" value="InterPro"/>
</dbReference>
<organism evidence="7 8">
    <name type="scientific">Octopus sinensis</name>
    <name type="common">East Asian common octopus</name>
    <dbReference type="NCBI Taxonomy" id="2607531"/>
    <lineage>
        <taxon>Eukaryota</taxon>
        <taxon>Metazoa</taxon>
        <taxon>Spiralia</taxon>
        <taxon>Lophotrochozoa</taxon>
        <taxon>Mollusca</taxon>
        <taxon>Cephalopoda</taxon>
        <taxon>Coleoidea</taxon>
        <taxon>Octopodiformes</taxon>
        <taxon>Octopoda</taxon>
        <taxon>Incirrata</taxon>
        <taxon>Octopodidae</taxon>
        <taxon>Octopus</taxon>
    </lineage>
</organism>
<dbReference type="Pfam" id="PF01929">
    <property type="entry name" value="Ribosomal_L14e"/>
    <property type="match status" value="1"/>
</dbReference>
<dbReference type="CDD" id="cd23702">
    <property type="entry name" value="eL14"/>
    <property type="match status" value="1"/>
</dbReference>
<name>A0A6P7SGX8_9MOLL</name>
<dbReference type="PANTHER" id="PTHR11127">
    <property type="entry name" value="60S RIBOSOMAL PROTEIN L14"/>
    <property type="match status" value="1"/>
</dbReference>